<dbReference type="Proteomes" id="UP000886998">
    <property type="component" value="Unassembled WGS sequence"/>
</dbReference>
<dbReference type="AlphaFoldDB" id="A0A8X6Y5B9"/>
<keyword evidence="2" id="KW-1185">Reference proteome</keyword>
<sequence>MFLRQGAKWHDAFGPEPRFRNKSEDREKRFRLPPPGYQETYSCGRCHKMSGGGFSLKDILCMRSIVLNMKENRAKCENPIPFPLSSQNLEEIIIILRPLTSRSLPPPFHPIFPEFAAAIDWAQDLIQFMNTYPPCFIGGQASRVIIR</sequence>
<reference evidence="1" key="1">
    <citation type="submission" date="2020-08" db="EMBL/GenBank/DDBJ databases">
        <title>Multicomponent nature underlies the extraordinary mechanical properties of spider dragline silk.</title>
        <authorList>
            <person name="Kono N."/>
            <person name="Nakamura H."/>
            <person name="Mori M."/>
            <person name="Yoshida Y."/>
            <person name="Ohtoshi R."/>
            <person name="Malay A.D."/>
            <person name="Moran D.A.P."/>
            <person name="Tomita M."/>
            <person name="Numata K."/>
            <person name="Arakawa K."/>
        </authorList>
    </citation>
    <scope>NUCLEOTIDE SEQUENCE</scope>
</reference>
<gene>
    <name evidence="1" type="ORF">TNIN_244801</name>
</gene>
<proteinExistence type="predicted"/>
<evidence type="ECO:0000313" key="2">
    <source>
        <dbReference type="Proteomes" id="UP000886998"/>
    </source>
</evidence>
<dbReference type="EMBL" id="BMAV01015476">
    <property type="protein sequence ID" value="GFY64966.1"/>
    <property type="molecule type" value="Genomic_DNA"/>
</dbReference>
<accession>A0A8X6Y5B9</accession>
<organism evidence="1 2">
    <name type="scientific">Trichonephila inaurata madagascariensis</name>
    <dbReference type="NCBI Taxonomy" id="2747483"/>
    <lineage>
        <taxon>Eukaryota</taxon>
        <taxon>Metazoa</taxon>
        <taxon>Ecdysozoa</taxon>
        <taxon>Arthropoda</taxon>
        <taxon>Chelicerata</taxon>
        <taxon>Arachnida</taxon>
        <taxon>Araneae</taxon>
        <taxon>Araneomorphae</taxon>
        <taxon>Entelegynae</taxon>
        <taxon>Araneoidea</taxon>
        <taxon>Nephilidae</taxon>
        <taxon>Trichonephila</taxon>
        <taxon>Trichonephila inaurata</taxon>
    </lineage>
</organism>
<evidence type="ECO:0000313" key="1">
    <source>
        <dbReference type="EMBL" id="GFY64966.1"/>
    </source>
</evidence>
<comment type="caution">
    <text evidence="1">The sequence shown here is derived from an EMBL/GenBank/DDBJ whole genome shotgun (WGS) entry which is preliminary data.</text>
</comment>
<name>A0A8X6Y5B9_9ARAC</name>
<protein>
    <submittedName>
        <fullName evidence="1">Uncharacterized protein</fullName>
    </submittedName>
</protein>